<dbReference type="PANTHER" id="PTHR46696">
    <property type="entry name" value="P450, PUTATIVE (EUROFUNG)-RELATED"/>
    <property type="match status" value="1"/>
</dbReference>
<name>A0ABW5G2H8_9PSEU</name>
<evidence type="ECO:0000313" key="3">
    <source>
        <dbReference type="Proteomes" id="UP001597417"/>
    </source>
</evidence>
<dbReference type="Gene3D" id="1.10.630.10">
    <property type="entry name" value="Cytochrome P450"/>
    <property type="match status" value="1"/>
</dbReference>
<dbReference type="InterPro" id="IPR036396">
    <property type="entry name" value="Cyt_P450_sf"/>
</dbReference>
<dbReference type="RefSeq" id="WP_378267150.1">
    <property type="nucleotide sequence ID" value="NZ_JBHUKR010000011.1"/>
</dbReference>
<gene>
    <name evidence="2" type="ORF">ACFSXZ_22660</name>
</gene>
<proteinExistence type="inferred from homology"/>
<keyword evidence="3" id="KW-1185">Reference proteome</keyword>
<comment type="similarity">
    <text evidence="1">Belongs to the cytochrome P450 family.</text>
</comment>
<protein>
    <submittedName>
        <fullName evidence="2">Cytochrome P450</fullName>
    </submittedName>
</protein>
<dbReference type="InterPro" id="IPR002397">
    <property type="entry name" value="Cyt_P450_B"/>
</dbReference>
<reference evidence="3" key="1">
    <citation type="journal article" date="2019" name="Int. J. Syst. Evol. Microbiol.">
        <title>The Global Catalogue of Microorganisms (GCM) 10K type strain sequencing project: providing services to taxonomists for standard genome sequencing and annotation.</title>
        <authorList>
            <consortium name="The Broad Institute Genomics Platform"/>
            <consortium name="The Broad Institute Genome Sequencing Center for Infectious Disease"/>
            <person name="Wu L."/>
            <person name="Ma J."/>
        </authorList>
    </citation>
    <scope>NUCLEOTIDE SEQUENCE [LARGE SCALE GENOMIC DNA]</scope>
    <source>
        <strain evidence="3">CGMCC 4.7645</strain>
    </source>
</reference>
<dbReference type="CDD" id="cd20623">
    <property type="entry name" value="CYP_unk"/>
    <property type="match status" value="1"/>
</dbReference>
<evidence type="ECO:0000313" key="2">
    <source>
        <dbReference type="EMBL" id="MFD2419136.1"/>
    </source>
</evidence>
<dbReference type="PRINTS" id="PR00359">
    <property type="entry name" value="BP450"/>
</dbReference>
<dbReference type="SUPFAM" id="SSF48264">
    <property type="entry name" value="Cytochrome P450"/>
    <property type="match status" value="1"/>
</dbReference>
<comment type="caution">
    <text evidence="2">The sequence shown here is derived from an EMBL/GenBank/DDBJ whole genome shotgun (WGS) entry which is preliminary data.</text>
</comment>
<organism evidence="2 3">
    <name type="scientific">Amycolatopsis pigmentata</name>
    <dbReference type="NCBI Taxonomy" id="450801"/>
    <lineage>
        <taxon>Bacteria</taxon>
        <taxon>Bacillati</taxon>
        <taxon>Actinomycetota</taxon>
        <taxon>Actinomycetes</taxon>
        <taxon>Pseudonocardiales</taxon>
        <taxon>Pseudonocardiaceae</taxon>
        <taxon>Amycolatopsis</taxon>
    </lineage>
</organism>
<dbReference type="Proteomes" id="UP001597417">
    <property type="component" value="Unassembled WGS sequence"/>
</dbReference>
<evidence type="ECO:0000256" key="1">
    <source>
        <dbReference type="ARBA" id="ARBA00010617"/>
    </source>
</evidence>
<dbReference type="EMBL" id="JBHUKR010000011">
    <property type="protein sequence ID" value="MFD2419136.1"/>
    <property type="molecule type" value="Genomic_DNA"/>
</dbReference>
<dbReference type="PANTHER" id="PTHR46696:SF1">
    <property type="entry name" value="CYTOCHROME P450 YJIB-RELATED"/>
    <property type="match status" value="1"/>
</dbReference>
<sequence>MTDLAPSHLNAIRLYGDEYDKDPAAVYERIRREHGPVAPILLNGEIPAWFIGGYRELHQVCSDAKLFAKDTGRWNGWDTVPEDWPGRRFIAPTNAVLYKEGDEHRRRAGAISDALADVDQFALRSQCERFADELIDTFAGSGEADLIKQFATRLPLLALIDIYGLSEPETSSLESDILDSLNTYTDATEAHERVAATMRRLLESKHRMAGPDFPSRLLDHPAELTDEEIALDLVATIDVALQPTAAWIGNTIRLMLVDDRFATTVIGGRASVGEALNEVLWLDAPMQNIIGRFPTRDTRIGGQQVREGDMLVLGFASANADPVIHQDDEAMGNRAQMSFSHGEHACPWPAPELAEVITRTAIEVLLDRLPDLSLAVPADELEWLPSSAMRGLAKLPVRFTPVYVPSD</sequence>
<accession>A0ABW5G2H8</accession>